<feature type="transmembrane region" description="Helical" evidence="1">
    <location>
        <begin position="242"/>
        <end position="258"/>
    </location>
</feature>
<evidence type="ECO:0000256" key="1">
    <source>
        <dbReference type="SAM" id="Phobius"/>
    </source>
</evidence>
<feature type="transmembrane region" description="Helical" evidence="1">
    <location>
        <begin position="87"/>
        <end position="120"/>
    </location>
</feature>
<feature type="transmembrane region" description="Helical" evidence="1">
    <location>
        <begin position="12"/>
        <end position="37"/>
    </location>
</feature>
<feature type="transmembrane region" description="Helical" evidence="1">
    <location>
        <begin position="166"/>
        <end position="194"/>
    </location>
</feature>
<accession>A0A7C2BM85</accession>
<feature type="transmembrane region" description="Helical" evidence="1">
    <location>
        <begin position="57"/>
        <end position="81"/>
    </location>
</feature>
<gene>
    <name evidence="2" type="ORF">ENP55_07100</name>
</gene>
<organism evidence="2">
    <name type="scientific">Thermosphaera aggregans</name>
    <dbReference type="NCBI Taxonomy" id="54254"/>
    <lineage>
        <taxon>Archaea</taxon>
        <taxon>Thermoproteota</taxon>
        <taxon>Thermoprotei</taxon>
        <taxon>Desulfurococcales</taxon>
        <taxon>Desulfurococcaceae</taxon>
        <taxon>Thermosphaera</taxon>
    </lineage>
</organism>
<feature type="transmembrane region" description="Helical" evidence="1">
    <location>
        <begin position="215"/>
        <end position="236"/>
    </location>
</feature>
<dbReference type="Pfam" id="PF06966">
    <property type="entry name" value="DUF1295"/>
    <property type="match status" value="1"/>
</dbReference>
<proteinExistence type="predicted"/>
<dbReference type="InterPro" id="IPR010721">
    <property type="entry name" value="UstE-like"/>
</dbReference>
<dbReference type="EMBL" id="DSJT01000043">
    <property type="protein sequence ID" value="HEF88016.1"/>
    <property type="molecule type" value="Genomic_DNA"/>
</dbReference>
<name>A0A7C2BM85_9CREN</name>
<keyword evidence="1" id="KW-0472">Membrane</keyword>
<dbReference type="Gene3D" id="1.20.120.1630">
    <property type="match status" value="1"/>
</dbReference>
<keyword evidence="1" id="KW-1133">Transmembrane helix</keyword>
<evidence type="ECO:0000313" key="2">
    <source>
        <dbReference type="EMBL" id="HEF88016.1"/>
    </source>
</evidence>
<reference evidence="2" key="1">
    <citation type="journal article" date="2020" name="mSystems">
        <title>Genome- and Community-Level Interaction Insights into Carbon Utilization and Element Cycling Functions of Hydrothermarchaeota in Hydrothermal Sediment.</title>
        <authorList>
            <person name="Zhou Z."/>
            <person name="Liu Y."/>
            <person name="Xu W."/>
            <person name="Pan J."/>
            <person name="Luo Z.H."/>
            <person name="Li M."/>
        </authorList>
    </citation>
    <scope>NUCLEOTIDE SEQUENCE [LARGE SCALE GENOMIC DNA]</scope>
    <source>
        <strain evidence="2">SpSt-23</strain>
    </source>
</reference>
<keyword evidence="1" id="KW-0812">Transmembrane</keyword>
<protein>
    <submittedName>
        <fullName evidence="2">DUF1295 domain-containing protein</fullName>
    </submittedName>
</protein>
<feature type="transmembrane region" description="Helical" evidence="1">
    <location>
        <begin position="127"/>
        <end position="154"/>
    </location>
</feature>
<sequence>MDSSFSKLVFPVLFSVLFTMALLYANFILPGIIHNALMKFFPDIYQWYTVPEDVRLLYQFAMIIGLLAFILSIVFIILGFMARWTKFGLIGVLTLYLPVFSGFASTMFLFAGLGVLRYIWYPITRIFGGYAGVLSIGYSLLILPLLIVSFPFLVSDLLQITVQATITALGVMVFVIIFIGFIILTVSVATWLYYRLSSAGIIKQGIYRYSRHPQYLGLLLWCYSLLHLYSIPGSFAHTPPPALPYLILLFTIIGIALVEEQRLIERYGDEYTNYRKQTPFLIPLPKVVKNFILWIPRRVIGKDLPETRIEVIKVITVYLLILALLSMPFDLLMLGHAQ</sequence>
<feature type="transmembrane region" description="Helical" evidence="1">
    <location>
        <begin position="311"/>
        <end position="329"/>
    </location>
</feature>
<comment type="caution">
    <text evidence="2">The sequence shown here is derived from an EMBL/GenBank/DDBJ whole genome shotgun (WGS) entry which is preliminary data.</text>
</comment>
<dbReference type="AlphaFoldDB" id="A0A7C2BM85"/>